<evidence type="ECO:0000313" key="3">
    <source>
        <dbReference type="Proteomes" id="UP001159428"/>
    </source>
</evidence>
<accession>A0AAU9XQB8</accession>
<proteinExistence type="predicted"/>
<sequence length="191" mass="21798">MVGAKFCYLELLVFMVLLPGVSCSPMLRCHPANLIEYRMTIESMTRQHKAKRFLLMTENFSGEFNLSFTGGDRAPGTEFVLRKGCPGQNLGYSFKPFKKPEFIIAVENGQLMVKNASTVDLTDKKWRFDLRTISVRYFGSDRKSNDNMIYHALASLSTPRAVIKSKRSGKVYLDNKNNLKPCRAWLKINII</sequence>
<dbReference type="Proteomes" id="UP001159428">
    <property type="component" value="Unassembled WGS sequence"/>
</dbReference>
<comment type="caution">
    <text evidence="2">The sequence shown here is derived from an EMBL/GenBank/DDBJ whole genome shotgun (WGS) entry which is preliminary data.</text>
</comment>
<dbReference type="AlphaFoldDB" id="A0AAU9XQB8"/>
<name>A0AAU9XQB8_9CNID</name>
<evidence type="ECO:0000313" key="2">
    <source>
        <dbReference type="EMBL" id="CAH3154792.1"/>
    </source>
</evidence>
<reference evidence="2 3" key="1">
    <citation type="submission" date="2022-05" db="EMBL/GenBank/DDBJ databases">
        <authorList>
            <consortium name="Genoscope - CEA"/>
            <person name="William W."/>
        </authorList>
    </citation>
    <scope>NUCLEOTIDE SEQUENCE [LARGE SCALE GENOMIC DNA]</scope>
</reference>
<evidence type="ECO:0000256" key="1">
    <source>
        <dbReference type="SAM" id="SignalP"/>
    </source>
</evidence>
<keyword evidence="1" id="KW-0732">Signal</keyword>
<dbReference type="EMBL" id="CALNXJ010000056">
    <property type="protein sequence ID" value="CAH3154792.1"/>
    <property type="molecule type" value="Genomic_DNA"/>
</dbReference>
<gene>
    <name evidence="2" type="ORF">PMEA_00027716</name>
</gene>
<feature type="signal peptide" evidence="1">
    <location>
        <begin position="1"/>
        <end position="23"/>
    </location>
</feature>
<protein>
    <submittedName>
        <fullName evidence="2">Uncharacterized protein</fullName>
    </submittedName>
</protein>
<feature type="chain" id="PRO_5043572222" evidence="1">
    <location>
        <begin position="24"/>
        <end position="191"/>
    </location>
</feature>
<keyword evidence="3" id="KW-1185">Reference proteome</keyword>
<organism evidence="2 3">
    <name type="scientific">Pocillopora meandrina</name>
    <dbReference type="NCBI Taxonomy" id="46732"/>
    <lineage>
        <taxon>Eukaryota</taxon>
        <taxon>Metazoa</taxon>
        <taxon>Cnidaria</taxon>
        <taxon>Anthozoa</taxon>
        <taxon>Hexacorallia</taxon>
        <taxon>Scleractinia</taxon>
        <taxon>Astrocoeniina</taxon>
        <taxon>Pocilloporidae</taxon>
        <taxon>Pocillopora</taxon>
    </lineage>
</organism>